<protein>
    <submittedName>
        <fullName evidence="1">Uncharacterized protein</fullName>
    </submittedName>
</protein>
<sequence length="58" mass="6413">MTGIAAGLRNVAFLADGINFHMPVLSYIVIIPRHHHLPGLLALDFENAVPVYPTFKSR</sequence>
<accession>A0AAN8NI77</accession>
<dbReference type="Proteomes" id="UP001307849">
    <property type="component" value="Unassembled WGS sequence"/>
</dbReference>
<name>A0AAN8NI77_9PEZI</name>
<dbReference type="EMBL" id="JAVHJM010000002">
    <property type="protein sequence ID" value="KAK6517746.1"/>
    <property type="molecule type" value="Genomic_DNA"/>
</dbReference>
<gene>
    <name evidence="1" type="ORF">TWF506_004927</name>
</gene>
<organism evidence="1 2">
    <name type="scientific">Arthrobotrys conoides</name>
    <dbReference type="NCBI Taxonomy" id="74498"/>
    <lineage>
        <taxon>Eukaryota</taxon>
        <taxon>Fungi</taxon>
        <taxon>Dikarya</taxon>
        <taxon>Ascomycota</taxon>
        <taxon>Pezizomycotina</taxon>
        <taxon>Orbiliomycetes</taxon>
        <taxon>Orbiliales</taxon>
        <taxon>Orbiliaceae</taxon>
        <taxon>Arthrobotrys</taxon>
    </lineage>
</organism>
<evidence type="ECO:0000313" key="2">
    <source>
        <dbReference type="Proteomes" id="UP001307849"/>
    </source>
</evidence>
<proteinExistence type="predicted"/>
<keyword evidence="2" id="KW-1185">Reference proteome</keyword>
<dbReference type="AlphaFoldDB" id="A0AAN8NI77"/>
<comment type="caution">
    <text evidence="1">The sequence shown here is derived from an EMBL/GenBank/DDBJ whole genome shotgun (WGS) entry which is preliminary data.</text>
</comment>
<reference evidence="1 2" key="1">
    <citation type="submission" date="2019-10" db="EMBL/GenBank/DDBJ databases">
        <authorList>
            <person name="Palmer J.M."/>
        </authorList>
    </citation>
    <scope>NUCLEOTIDE SEQUENCE [LARGE SCALE GENOMIC DNA]</scope>
    <source>
        <strain evidence="1 2">TWF506</strain>
    </source>
</reference>
<evidence type="ECO:0000313" key="1">
    <source>
        <dbReference type="EMBL" id="KAK6517746.1"/>
    </source>
</evidence>